<dbReference type="GO" id="GO:0030027">
    <property type="term" value="C:lamellipodium"/>
    <property type="evidence" value="ECO:0007669"/>
    <property type="project" value="TreeGrafter"/>
</dbReference>
<feature type="compositionally biased region" description="Low complexity" evidence="1">
    <location>
        <begin position="1083"/>
        <end position="1101"/>
    </location>
</feature>
<feature type="compositionally biased region" description="Basic and acidic residues" evidence="1">
    <location>
        <begin position="938"/>
        <end position="951"/>
    </location>
</feature>
<keyword evidence="4" id="KW-1185">Reference proteome</keyword>
<feature type="compositionally biased region" description="Acidic residues" evidence="1">
    <location>
        <begin position="1065"/>
        <end position="1077"/>
    </location>
</feature>
<evidence type="ECO:0000259" key="2">
    <source>
        <dbReference type="Pfam" id="PF16000"/>
    </source>
</evidence>
<feature type="compositionally biased region" description="Basic and acidic residues" evidence="1">
    <location>
        <begin position="557"/>
        <end position="580"/>
    </location>
</feature>
<dbReference type="PANTHER" id="PTHR24112">
    <property type="entry name" value="LEUCINE-RICH REPEAT, ISOFORM F-RELATED"/>
    <property type="match status" value="1"/>
</dbReference>
<dbReference type="EMBL" id="JAIZAY010000005">
    <property type="protein sequence ID" value="KAJ8041353.1"/>
    <property type="molecule type" value="Genomic_DNA"/>
</dbReference>
<feature type="compositionally biased region" description="Basic and acidic residues" evidence="1">
    <location>
        <begin position="837"/>
        <end position="873"/>
    </location>
</feature>
<feature type="compositionally biased region" description="Basic and acidic residues" evidence="1">
    <location>
        <begin position="960"/>
        <end position="971"/>
    </location>
</feature>
<dbReference type="InterPro" id="IPR001611">
    <property type="entry name" value="Leu-rich_rpt"/>
</dbReference>
<feature type="compositionally biased region" description="Basic and acidic residues" evidence="1">
    <location>
        <begin position="1223"/>
        <end position="1277"/>
    </location>
</feature>
<feature type="compositionally biased region" description="Basic and acidic residues" evidence="1">
    <location>
        <begin position="787"/>
        <end position="810"/>
    </location>
</feature>
<dbReference type="GO" id="GO:0034315">
    <property type="term" value="P:regulation of Arp2/3 complex-mediated actin nucleation"/>
    <property type="evidence" value="ECO:0007669"/>
    <property type="project" value="TreeGrafter"/>
</dbReference>
<dbReference type="PANTHER" id="PTHR24112:SF66">
    <property type="entry name" value="LEUCINE-RICH REPEAT, ISOFORM F"/>
    <property type="match status" value="1"/>
</dbReference>
<feature type="compositionally biased region" description="Basic and acidic residues" evidence="1">
    <location>
        <begin position="655"/>
        <end position="664"/>
    </location>
</feature>
<feature type="domain" description="CARMIL C-terminal" evidence="2">
    <location>
        <begin position="443"/>
        <end position="739"/>
    </location>
</feature>
<protein>
    <submittedName>
        <fullName evidence="3">F-actin-uncapping protein LRRC16A</fullName>
    </submittedName>
</protein>
<dbReference type="GO" id="GO:0016477">
    <property type="term" value="P:cell migration"/>
    <property type="evidence" value="ECO:0007669"/>
    <property type="project" value="TreeGrafter"/>
</dbReference>
<feature type="compositionally biased region" description="Basic and acidic residues" evidence="1">
    <location>
        <begin position="1189"/>
        <end position="1216"/>
    </location>
</feature>
<name>A0A9Q1HDJ7_HOLLE</name>
<dbReference type="Pfam" id="PF13516">
    <property type="entry name" value="LRR_6"/>
    <property type="match status" value="3"/>
</dbReference>
<feature type="compositionally biased region" description="Basic and acidic residues" evidence="1">
    <location>
        <begin position="1024"/>
        <end position="1042"/>
    </location>
</feature>
<comment type="caution">
    <text evidence="3">The sequence shown here is derived from an EMBL/GenBank/DDBJ whole genome shotgun (WGS) entry which is preliminary data.</text>
</comment>
<dbReference type="OrthoDB" id="18598at2759"/>
<dbReference type="Proteomes" id="UP001152320">
    <property type="component" value="Chromosome 5"/>
</dbReference>
<proteinExistence type="predicted"/>
<feature type="region of interest" description="Disordered" evidence="1">
    <location>
        <begin position="535"/>
        <end position="1373"/>
    </location>
</feature>
<accession>A0A9Q1HDJ7</accession>
<dbReference type="SUPFAM" id="SSF52047">
    <property type="entry name" value="RNI-like"/>
    <property type="match status" value="1"/>
</dbReference>
<feature type="compositionally biased region" description="Low complexity" evidence="1">
    <location>
        <begin position="1122"/>
        <end position="1142"/>
    </location>
</feature>
<feature type="compositionally biased region" description="Polar residues" evidence="1">
    <location>
        <begin position="1005"/>
        <end position="1017"/>
    </location>
</feature>
<reference evidence="3" key="1">
    <citation type="submission" date="2021-10" db="EMBL/GenBank/DDBJ databases">
        <title>Tropical sea cucumber genome reveals ecological adaptation and Cuvierian tubules defense mechanism.</title>
        <authorList>
            <person name="Chen T."/>
        </authorList>
    </citation>
    <scope>NUCLEOTIDE SEQUENCE</scope>
    <source>
        <strain evidence="3">Nanhai2018</strain>
        <tissue evidence="3">Muscle</tissue>
    </source>
</reference>
<feature type="compositionally biased region" description="Basic and acidic residues" evidence="1">
    <location>
        <begin position="1284"/>
        <end position="1313"/>
    </location>
</feature>
<dbReference type="GO" id="GO:0005886">
    <property type="term" value="C:plasma membrane"/>
    <property type="evidence" value="ECO:0007669"/>
    <property type="project" value="TreeGrafter"/>
</dbReference>
<dbReference type="SMART" id="SM00368">
    <property type="entry name" value="LRR_RI"/>
    <property type="match status" value="4"/>
</dbReference>
<dbReference type="InterPro" id="IPR051279">
    <property type="entry name" value="PP1-Reg/Actin-Interact_Protein"/>
</dbReference>
<dbReference type="InterPro" id="IPR032675">
    <property type="entry name" value="LRR_dom_sf"/>
</dbReference>
<dbReference type="Pfam" id="PF16000">
    <property type="entry name" value="CARMIL_C"/>
    <property type="match status" value="1"/>
</dbReference>
<organism evidence="3 4">
    <name type="scientific">Holothuria leucospilota</name>
    <name type="common">Black long sea cucumber</name>
    <name type="synonym">Mertensiothuria leucospilota</name>
    <dbReference type="NCBI Taxonomy" id="206669"/>
    <lineage>
        <taxon>Eukaryota</taxon>
        <taxon>Metazoa</taxon>
        <taxon>Echinodermata</taxon>
        <taxon>Eleutherozoa</taxon>
        <taxon>Echinozoa</taxon>
        <taxon>Holothuroidea</taxon>
        <taxon>Aspidochirotacea</taxon>
        <taxon>Aspidochirotida</taxon>
        <taxon>Holothuriidae</taxon>
        <taxon>Holothuria</taxon>
    </lineage>
</organism>
<dbReference type="Gene3D" id="3.80.10.10">
    <property type="entry name" value="Ribonuclease Inhibitor"/>
    <property type="match status" value="1"/>
</dbReference>
<gene>
    <name evidence="3" type="ORF">HOLleu_12152</name>
</gene>
<feature type="compositionally biased region" description="Basic and acidic residues" evidence="1">
    <location>
        <begin position="687"/>
        <end position="704"/>
    </location>
</feature>
<evidence type="ECO:0000313" key="3">
    <source>
        <dbReference type="EMBL" id="KAJ8041353.1"/>
    </source>
</evidence>
<evidence type="ECO:0000313" key="4">
    <source>
        <dbReference type="Proteomes" id="UP001152320"/>
    </source>
</evidence>
<evidence type="ECO:0000256" key="1">
    <source>
        <dbReference type="SAM" id="MobiDB-lite"/>
    </source>
</evidence>
<dbReference type="InterPro" id="IPR031943">
    <property type="entry name" value="CARMIL_C"/>
</dbReference>
<sequence>MRLNLSGNPLKDGNIENLLNFLAQPNHVTHLDLSDCGIALDTIFSALFRGCVNLTHVNFSGNVYTHKKVRDATVPKAVKQFFATTTKLQNFNVAYCKLLPEAIKELLLGIGSNRNLESVELNLSSNDLRNEGAKVIASCIANVPNITSLNLSNNDLCLDMANVLVWIGQNKVLSHLDLSENLTNIRQKNLSTVLDAIVDLIQDEESPIKSLSLARNKLKFETIPIINALGSNTTLTSIDISGNLMGDIGARMLAKALQINCKLEKIVLDNNNISHKGFQDIAEALERNYSLKSIPPPMSDLSVCLKSGGGAEKAEAAFQQIQALLQRNHSPHKFADAQAFRLQQGFLYTTSHQLVDKLVVQIQDACKELQDCEEEDVQENIATATDFIKDADNSKQLLETLHEESRKNESEDVTQQLKEMATQIQMSAEEKLKKTAEGMIEGTKEKCAHVMENEELKENVIAVCEKRSKIPDKFVLSLIEQLNAQLSNQMSEANLAMAAHISDTIIDEIIAMLTNSHQKLGTHLSKYRNRTLSLSLPMVNGPTSSDTTDHGGTPAETPEKTPHFNKKEGDGAPSKTDLRDKRKSVKVRPKSTVIRAQDITPVPAVEESGPSKPEPPAKSSPIPEKRTVPSKPAPAATANISLGDFDAVSSSSQRPLRDARQDRPRRPRNVRPTRAVAVAQSETNPGHSKDDNDGDVKDVGKGVEEFFQASVEPAFAVTPGKGGKEQSAGKEPKKEKKEKEVKERKDKKDKKDKKEEKKPKEEPKKEKKKGMFGGLFSKKRGSQPHITPEKEVSSGRRASEPANKVKEVEKPSPQSGRKLSGVKEEEVQGGSQTPEYRSSEDDLSSRDEIDGKIEEKEEAEEKKDEEPVEEKKALPVKKALKPGAGGAPFSPNVLADLKAQQARRKSKEILEPVQSNGTTDTPQKEDKPLPPVKPAAESGDKEESEKEKEETSPAEVTPPAKEEETPEKSSTPEENGEVPEKTPSPKKTSTSGQFVLPPSPAKRISNPQNSFKSTTESDSAEADVNSKQETPHGEPDKQEPPKGDSPSDPPTSPELPREQTPPSAAEDDDTPAEEEEDHAVPGASSPKPSPSNHAASPPAISLTINTEQSGEVEKTSPVSPRQQSPLKSPTSPSTSPSHDSQPLPQPSSNAKLVNPLFIPKKGSSFQEKPSKDEVVLQKKSASIGARPISKGDQEGKSDSEKGVPEKKATKQADTDKQNGGTEKNVEKEVVEKEDATKKTEIQENKATQEDEIAKEKPTAQADRSSKEISVEPEEQPKRSGSVSDRMKNFEKPEDSPKPMTLAEKRKSFERKDPPVAAPRPVSVAPKPAPRPKPTVAKRPLSGDKTAPPVKSPPGSVSKKPPPPVAVKRPVVKP</sequence>
<feature type="compositionally biased region" description="Basic and acidic residues" evidence="1">
    <location>
        <begin position="752"/>
        <end position="765"/>
    </location>
</feature>
<feature type="compositionally biased region" description="Basic and acidic residues" evidence="1">
    <location>
        <begin position="722"/>
        <end position="746"/>
    </location>
</feature>